<keyword evidence="2" id="KW-1133">Transmembrane helix</keyword>
<evidence type="ECO:0000313" key="5">
    <source>
        <dbReference type="Proteomes" id="UP000271708"/>
    </source>
</evidence>
<feature type="transmembrane region" description="Helical" evidence="2">
    <location>
        <begin position="12"/>
        <end position="32"/>
    </location>
</feature>
<dbReference type="RefSeq" id="WP_123093676.1">
    <property type="nucleotide sequence ID" value="NZ_CP046475.1"/>
</dbReference>
<dbReference type="Pfam" id="PF26526">
    <property type="entry name" value="DUF8175"/>
    <property type="match status" value="1"/>
</dbReference>
<feature type="region of interest" description="Disordered" evidence="1">
    <location>
        <begin position="35"/>
        <end position="75"/>
    </location>
</feature>
<organism evidence="4 5">
    <name type="scientific">Janibacter melonis</name>
    <dbReference type="NCBI Taxonomy" id="262209"/>
    <lineage>
        <taxon>Bacteria</taxon>
        <taxon>Bacillati</taxon>
        <taxon>Actinomycetota</taxon>
        <taxon>Actinomycetes</taxon>
        <taxon>Micrococcales</taxon>
        <taxon>Intrasporangiaceae</taxon>
        <taxon>Janibacter</taxon>
    </lineage>
</organism>
<dbReference type="Proteomes" id="UP000271708">
    <property type="component" value="Plasmid unnamed"/>
</dbReference>
<sequence length="225" mass="23580">MAQQKKNLSRPLLAAAVVVVLLAAIGIGWMLGRSGSDEPTPPATASQDSSTSNGETAGSCGLPAGSDAAPTEAPEATWEVVRGATVPRSQEFGPARVTDDGDRACYARNPTGALFAAVNFIGMPIDVFLEEHITPGPYKDLYDGLEIPEPTPGEVLTVRGFKVEPKGPDRVTVTVVSSLSTGTTMTATPGDMVWKDGDWMVDGTQENQGSTKVTSLDGYVEWGPK</sequence>
<gene>
    <name evidence="4" type="ORF">EEW87_17530</name>
</gene>
<dbReference type="AlphaFoldDB" id="A0A650GEW5"/>
<dbReference type="GeneID" id="59163532"/>
<evidence type="ECO:0000259" key="3">
    <source>
        <dbReference type="Pfam" id="PF26526"/>
    </source>
</evidence>
<evidence type="ECO:0000256" key="1">
    <source>
        <dbReference type="SAM" id="MobiDB-lite"/>
    </source>
</evidence>
<feature type="domain" description="DUF8175" evidence="3">
    <location>
        <begin position="41"/>
        <end position="220"/>
    </location>
</feature>
<geneLocation type="plasmid" evidence="4">
    <name>unnamed</name>
</geneLocation>
<proteinExistence type="predicted"/>
<name>A0A650GEW5_9MICO</name>
<dbReference type="KEGG" id="jme:EEW87_17530"/>
<reference evidence="4 5" key="1">
    <citation type="submission" date="2019-11" db="EMBL/GenBank/DDBJ databases">
        <title>Complete Genome Sequence of Janibacter melonis M714.</title>
        <authorList>
            <person name="Zhao Q."/>
        </authorList>
    </citation>
    <scope>NUCLEOTIDE SEQUENCE [LARGE SCALE GENOMIC DNA]</scope>
    <source>
        <strain evidence="4 5">M714</strain>
        <plasmid evidence="4 5">unnamed</plasmid>
    </source>
</reference>
<evidence type="ECO:0000313" key="4">
    <source>
        <dbReference type="EMBL" id="QGX08806.1"/>
    </source>
</evidence>
<keyword evidence="2" id="KW-0472">Membrane</keyword>
<feature type="compositionally biased region" description="Polar residues" evidence="1">
    <location>
        <begin position="43"/>
        <end position="56"/>
    </location>
</feature>
<evidence type="ECO:0000256" key="2">
    <source>
        <dbReference type="SAM" id="Phobius"/>
    </source>
</evidence>
<dbReference type="InterPro" id="IPR058488">
    <property type="entry name" value="DUF8175"/>
</dbReference>
<accession>A0A650GEW5</accession>
<dbReference type="EMBL" id="CP046475">
    <property type="protein sequence ID" value="QGX08806.1"/>
    <property type="molecule type" value="Genomic_DNA"/>
</dbReference>
<keyword evidence="4" id="KW-0614">Plasmid</keyword>
<protein>
    <recommendedName>
        <fullName evidence="3">DUF8175 domain-containing protein</fullName>
    </recommendedName>
</protein>
<keyword evidence="2" id="KW-0812">Transmembrane</keyword>